<dbReference type="AlphaFoldDB" id="A0A368F431"/>
<accession>A0A368F431</accession>
<dbReference type="Proteomes" id="UP000252519">
    <property type="component" value="Unassembled WGS sequence"/>
</dbReference>
<dbReference type="EMBL" id="JOJR01005860">
    <property type="protein sequence ID" value="RCN26843.1"/>
    <property type="molecule type" value="Genomic_DNA"/>
</dbReference>
<organism evidence="1 2">
    <name type="scientific">Ancylostoma caninum</name>
    <name type="common">Dog hookworm</name>
    <dbReference type="NCBI Taxonomy" id="29170"/>
    <lineage>
        <taxon>Eukaryota</taxon>
        <taxon>Metazoa</taxon>
        <taxon>Ecdysozoa</taxon>
        <taxon>Nematoda</taxon>
        <taxon>Chromadorea</taxon>
        <taxon>Rhabditida</taxon>
        <taxon>Rhabditina</taxon>
        <taxon>Rhabditomorpha</taxon>
        <taxon>Strongyloidea</taxon>
        <taxon>Ancylostomatidae</taxon>
        <taxon>Ancylostomatinae</taxon>
        <taxon>Ancylostoma</taxon>
    </lineage>
</organism>
<protein>
    <submittedName>
        <fullName evidence="1">Uncharacterized protein</fullName>
    </submittedName>
</protein>
<proteinExistence type="predicted"/>
<name>A0A368F431_ANCCA</name>
<evidence type="ECO:0000313" key="2">
    <source>
        <dbReference type="Proteomes" id="UP000252519"/>
    </source>
</evidence>
<comment type="caution">
    <text evidence="1">The sequence shown here is derived from an EMBL/GenBank/DDBJ whole genome shotgun (WGS) entry which is preliminary data.</text>
</comment>
<gene>
    <name evidence="1" type="ORF">ANCCAN_27429</name>
</gene>
<sequence>MHDIHCKAPPISLRGKNLLRQWGNYYQSVPSKTMSGVEPHPVGMIATLAHVARNWESIGNEFLRIFKDYPYFLAAIKGARNGIV</sequence>
<keyword evidence="2" id="KW-1185">Reference proteome</keyword>
<dbReference type="STRING" id="29170.A0A368F431"/>
<evidence type="ECO:0000313" key="1">
    <source>
        <dbReference type="EMBL" id="RCN26843.1"/>
    </source>
</evidence>
<reference evidence="1 2" key="1">
    <citation type="submission" date="2014-10" db="EMBL/GenBank/DDBJ databases">
        <title>Draft genome of the hookworm Ancylostoma caninum.</title>
        <authorList>
            <person name="Mitreva M."/>
        </authorList>
    </citation>
    <scope>NUCLEOTIDE SEQUENCE [LARGE SCALE GENOMIC DNA]</scope>
    <source>
        <strain evidence="1 2">Baltimore</strain>
    </source>
</reference>